<sequence length="313" mass="34662">MPAYAKLVLINEHLRSGDRLGRGKSRVKPIQPASKQSFCRERSIESFKRQESIVSTGSLSVDETSTDTNFDEILKADGTKKVTLTPTRLRSIEVLKKMQRLQSREATISSSLMLPMPDDFDFDDDFMAPAVKKSETLYEFLRSSGPEDFSPPTPTANVKSPASHTKATFLKNLGSTLKPMFPKPKGAKRNVDVYEFLKNDLSTEKKVHFATIQPRSDPTSKSDQPRLPAAALSPIKAQKSPKNSKISMQRSDSMPEPPSLVPRVSTVAAKEVDPSSFDSLRLRHSMGLSPLTTLSASKPHEETEDHAMGVTHH</sequence>
<dbReference type="Proteomes" id="UP000193498">
    <property type="component" value="Unassembled WGS sequence"/>
</dbReference>
<dbReference type="STRING" id="1314790.A0A1Y1WSC0"/>
<dbReference type="AlphaFoldDB" id="A0A1Y1WSC0"/>
<keyword evidence="3" id="KW-1185">Reference proteome</keyword>
<evidence type="ECO:0000313" key="2">
    <source>
        <dbReference type="EMBL" id="ORX76433.1"/>
    </source>
</evidence>
<comment type="caution">
    <text evidence="2">The sequence shown here is derived from an EMBL/GenBank/DDBJ whole genome shotgun (WGS) entry which is preliminary data.</text>
</comment>
<name>A0A1Y1WSC0_9FUNG</name>
<dbReference type="InParanoid" id="A0A1Y1WSC0"/>
<feature type="region of interest" description="Disordered" evidence="1">
    <location>
        <begin position="209"/>
        <end position="313"/>
    </location>
</feature>
<organism evidence="2 3">
    <name type="scientific">Basidiobolus meristosporus CBS 931.73</name>
    <dbReference type="NCBI Taxonomy" id="1314790"/>
    <lineage>
        <taxon>Eukaryota</taxon>
        <taxon>Fungi</taxon>
        <taxon>Fungi incertae sedis</taxon>
        <taxon>Zoopagomycota</taxon>
        <taxon>Entomophthoromycotina</taxon>
        <taxon>Basidiobolomycetes</taxon>
        <taxon>Basidiobolales</taxon>
        <taxon>Basidiobolaceae</taxon>
        <taxon>Basidiobolus</taxon>
    </lineage>
</organism>
<evidence type="ECO:0000256" key="1">
    <source>
        <dbReference type="SAM" id="MobiDB-lite"/>
    </source>
</evidence>
<dbReference type="EMBL" id="MCFE01000940">
    <property type="protein sequence ID" value="ORX76433.1"/>
    <property type="molecule type" value="Genomic_DNA"/>
</dbReference>
<accession>A0A1Y1WSC0</accession>
<feature type="compositionally biased region" description="Basic and acidic residues" evidence="1">
    <location>
        <begin position="298"/>
        <end position="307"/>
    </location>
</feature>
<dbReference type="OrthoDB" id="5382203at2759"/>
<proteinExistence type="predicted"/>
<evidence type="ECO:0000313" key="3">
    <source>
        <dbReference type="Proteomes" id="UP000193498"/>
    </source>
</evidence>
<feature type="compositionally biased region" description="Polar residues" evidence="1">
    <location>
        <begin position="240"/>
        <end position="252"/>
    </location>
</feature>
<protein>
    <submittedName>
        <fullName evidence="2">Uncharacterized protein</fullName>
    </submittedName>
</protein>
<reference evidence="2 3" key="1">
    <citation type="submission" date="2016-07" db="EMBL/GenBank/DDBJ databases">
        <title>Pervasive Adenine N6-methylation of Active Genes in Fungi.</title>
        <authorList>
            <consortium name="DOE Joint Genome Institute"/>
            <person name="Mondo S.J."/>
            <person name="Dannebaum R.O."/>
            <person name="Kuo R.C."/>
            <person name="Labutti K."/>
            <person name="Haridas S."/>
            <person name="Kuo A."/>
            <person name="Salamov A."/>
            <person name="Ahrendt S.R."/>
            <person name="Lipzen A."/>
            <person name="Sullivan W."/>
            <person name="Andreopoulos W.B."/>
            <person name="Clum A."/>
            <person name="Lindquist E."/>
            <person name="Daum C."/>
            <person name="Ramamoorthy G.K."/>
            <person name="Gryganskyi A."/>
            <person name="Culley D."/>
            <person name="Magnuson J.K."/>
            <person name="James T.Y."/>
            <person name="O'Malley M.A."/>
            <person name="Stajich J.E."/>
            <person name="Spatafora J.W."/>
            <person name="Visel A."/>
            <person name="Grigoriev I.V."/>
        </authorList>
    </citation>
    <scope>NUCLEOTIDE SEQUENCE [LARGE SCALE GENOMIC DNA]</scope>
    <source>
        <strain evidence="2 3">CBS 931.73</strain>
    </source>
</reference>
<gene>
    <name evidence="2" type="ORF">K493DRAFT_363711</name>
</gene>